<dbReference type="PROSITE" id="PS50882">
    <property type="entry name" value="YTH"/>
    <property type="match status" value="1"/>
</dbReference>
<evidence type="ECO:0000259" key="6">
    <source>
        <dbReference type="PROSITE" id="PS50882"/>
    </source>
</evidence>
<feature type="compositionally biased region" description="Low complexity" evidence="5">
    <location>
        <begin position="149"/>
        <end position="158"/>
    </location>
</feature>
<evidence type="ECO:0000256" key="4">
    <source>
        <dbReference type="RuleBase" id="RU369095"/>
    </source>
</evidence>
<evidence type="ECO:0000256" key="3">
    <source>
        <dbReference type="ARBA" id="ARBA00022884"/>
    </source>
</evidence>
<feature type="region of interest" description="Disordered" evidence="5">
    <location>
        <begin position="1"/>
        <end position="31"/>
    </location>
</feature>
<evidence type="ECO:0000256" key="2">
    <source>
        <dbReference type="ARBA" id="ARBA00022490"/>
    </source>
</evidence>
<organism evidence="7 8">
    <name type="scientific">Manihot esculenta</name>
    <name type="common">Cassava</name>
    <name type="synonym">Jatropha manihot</name>
    <dbReference type="NCBI Taxonomy" id="3983"/>
    <lineage>
        <taxon>Eukaryota</taxon>
        <taxon>Viridiplantae</taxon>
        <taxon>Streptophyta</taxon>
        <taxon>Embryophyta</taxon>
        <taxon>Tracheophyta</taxon>
        <taxon>Spermatophyta</taxon>
        <taxon>Magnoliopsida</taxon>
        <taxon>eudicotyledons</taxon>
        <taxon>Gunneridae</taxon>
        <taxon>Pentapetalae</taxon>
        <taxon>rosids</taxon>
        <taxon>fabids</taxon>
        <taxon>Malpighiales</taxon>
        <taxon>Euphorbiaceae</taxon>
        <taxon>Crotonoideae</taxon>
        <taxon>Manihoteae</taxon>
        <taxon>Manihot</taxon>
    </lineage>
</organism>
<dbReference type="GO" id="GO:1990247">
    <property type="term" value="F:N6-methyladenosine-containing RNA reader activity"/>
    <property type="evidence" value="ECO:0007669"/>
    <property type="project" value="UniProtKB-UniRule"/>
</dbReference>
<feature type="region of interest" description="Disordered" evidence="5">
    <location>
        <begin position="131"/>
        <end position="158"/>
    </location>
</feature>
<comment type="subcellular location">
    <subcellularLocation>
        <location evidence="1">Cytoplasm</location>
    </subcellularLocation>
</comment>
<keyword evidence="3 4" id="KW-0694">RNA-binding</keyword>
<evidence type="ECO:0000313" key="8">
    <source>
        <dbReference type="Proteomes" id="UP000091857"/>
    </source>
</evidence>
<dbReference type="STRING" id="3983.A0A2C9VAX8"/>
<dbReference type="PANTHER" id="PTHR12357:SF82">
    <property type="entry name" value="YTH DOMAIN-CONTAINING FAMILY PROTEIN"/>
    <property type="match status" value="1"/>
</dbReference>
<feature type="domain" description="YTH" evidence="6">
    <location>
        <begin position="350"/>
        <end position="487"/>
    </location>
</feature>
<comment type="caution">
    <text evidence="7">The sequence shown here is derived from an EMBL/GenBank/DDBJ whole genome shotgun (WGS) entry which is preliminary data.</text>
</comment>
<dbReference type="CDD" id="cd21134">
    <property type="entry name" value="YTH"/>
    <property type="match status" value="1"/>
</dbReference>
<evidence type="ECO:0000256" key="1">
    <source>
        <dbReference type="ARBA" id="ARBA00004496"/>
    </source>
</evidence>
<gene>
    <name evidence="7" type="ORF">MANES_09G141700v8</name>
</gene>
<dbReference type="SMR" id="A0A2C9VAX8"/>
<comment type="function">
    <text evidence="4">Specifically recognizes and binds N6-methyladenosine (m6A)-containing RNAs, and regulates mRNA stability. M6A is a modification present at internal sites of mRNAs and some non-coding RNAs and plays a role in mRNA stability and processing.</text>
</comment>
<protein>
    <recommendedName>
        <fullName evidence="4">YTH domain-containing family protein</fullName>
    </recommendedName>
</protein>
<reference evidence="8" key="1">
    <citation type="journal article" date="2016" name="Nat. Biotechnol.">
        <title>Sequencing wild and cultivated cassava and related species reveals extensive interspecific hybridization and genetic diversity.</title>
        <authorList>
            <person name="Bredeson J.V."/>
            <person name="Lyons J.B."/>
            <person name="Prochnik S.E."/>
            <person name="Wu G.A."/>
            <person name="Ha C.M."/>
            <person name="Edsinger-Gonzales E."/>
            <person name="Grimwood J."/>
            <person name="Schmutz J."/>
            <person name="Rabbi I.Y."/>
            <person name="Egesi C."/>
            <person name="Nauluvula P."/>
            <person name="Lebot V."/>
            <person name="Ndunguru J."/>
            <person name="Mkamilo G."/>
            <person name="Bart R.S."/>
            <person name="Setter T.L."/>
            <person name="Gleadow R.M."/>
            <person name="Kulakow P."/>
            <person name="Ferguson M.E."/>
            <person name="Rounsley S."/>
            <person name="Rokhsar D.S."/>
        </authorList>
    </citation>
    <scope>NUCLEOTIDE SEQUENCE [LARGE SCALE GENOMIC DNA]</scope>
    <source>
        <strain evidence="8">cv. AM560-2</strain>
    </source>
</reference>
<name>A0A2C9VAX8_MANES</name>
<dbReference type="Proteomes" id="UP000091857">
    <property type="component" value="Chromosome 9"/>
</dbReference>
<evidence type="ECO:0000256" key="5">
    <source>
        <dbReference type="SAM" id="MobiDB-lite"/>
    </source>
</evidence>
<dbReference type="GO" id="GO:0061157">
    <property type="term" value="P:mRNA destabilization"/>
    <property type="evidence" value="ECO:0000318"/>
    <property type="project" value="GO_Central"/>
</dbReference>
<dbReference type="GO" id="GO:0003729">
    <property type="term" value="F:mRNA binding"/>
    <property type="evidence" value="ECO:0000318"/>
    <property type="project" value="GO_Central"/>
</dbReference>
<dbReference type="AlphaFoldDB" id="A0A2C9VAX8"/>
<evidence type="ECO:0000313" key="7">
    <source>
        <dbReference type="EMBL" id="OAY41943.1"/>
    </source>
</evidence>
<keyword evidence="8" id="KW-1185">Reference proteome</keyword>
<dbReference type="FunFam" id="3.10.590.10:FF:000001">
    <property type="entry name" value="YTH domain family 1, isoform CRA_a"/>
    <property type="match status" value="1"/>
</dbReference>
<comment type="similarity">
    <text evidence="4">Belongs to the YTHDF family.</text>
</comment>
<dbReference type="Pfam" id="PF04146">
    <property type="entry name" value="YTH"/>
    <property type="match status" value="1"/>
</dbReference>
<accession>A0A2C9VAX8</accession>
<dbReference type="InterPro" id="IPR007275">
    <property type="entry name" value="YTH_domain"/>
</dbReference>
<dbReference type="InterPro" id="IPR045168">
    <property type="entry name" value="YTH_prot"/>
</dbReference>
<dbReference type="PANTHER" id="PTHR12357">
    <property type="entry name" value="YTH YT521-B HOMOLOGY DOMAIN-CONTAINING"/>
    <property type="match status" value="1"/>
</dbReference>
<dbReference type="Gene3D" id="3.10.590.10">
    <property type="entry name" value="ph1033 like domains"/>
    <property type="match status" value="1"/>
</dbReference>
<dbReference type="GO" id="GO:0005737">
    <property type="term" value="C:cytoplasm"/>
    <property type="evidence" value="ECO:0000318"/>
    <property type="project" value="GO_Central"/>
</dbReference>
<dbReference type="EMBL" id="CM004395">
    <property type="protein sequence ID" value="OAY41943.1"/>
    <property type="molecule type" value="Genomic_DNA"/>
</dbReference>
<keyword evidence="2" id="KW-0963">Cytoplasm</keyword>
<sequence length="608" mass="66086">MAAVSSPSDQVADVMENLSLDSQTNTAEIPEPTKKRMYGINEAVISHQGYGYAPFGAYPSPSSTVPAAGNDGQPYGTEQYSYPIPFYQAPTSTGTLYSPNSASASQAEVPTSAAADKGVLSVGTAAANTNNTVNTGSVNRINGPKPFRSSNQNSSSSLNVPYNRGGLPTGFPSLGYQYQDPRYGCDVFQSPFPWLDASLFPNGSPGHAISTGFSSPLATRPMSDLGQASGLMNVYPNNRMYGQYGYRAGAGFRSFGGNSWTNGHGWVVVDNKYKPRGRGYGNENLEGLSELNRGPRAKGFNNQTELGPVPQSVQGQNLSLTEDNKEDGLHQMPDKEQYNREDFPEDYSDAKFFIIKSYSEDDVHKCIKYGVWASTPNGNKKLDAAYHEAKETPGSCPVFLLFSVNASGQFVGLAEMIGAVDFNKTVGYWQQEKWIGCFPVKWHFIKDVPNSSLRHITLENNENKPVTNSRDTQEVMLDKGIQILKIFKGHKGKTSILDDFGFYAARERIMQEKRAKQKIQKQVVEGKPGDDSVANKARLIIMEKESPQKSFNSVLKEPVGAAAIELGKLNGDVKLLQEDGLHVAIGNSAESDASSEKRVAPHVVASAC</sequence>
<dbReference type="Gramene" id="Manes.09G141700.1.v8.1">
    <property type="protein sequence ID" value="Manes.09G141700.1.v8.1.CDS"/>
    <property type="gene ID" value="Manes.09G141700.v8.1"/>
</dbReference>
<proteinExistence type="inferred from homology"/>